<dbReference type="SUPFAM" id="SSF52540">
    <property type="entry name" value="P-loop containing nucleoside triphosphate hydrolases"/>
    <property type="match status" value="1"/>
</dbReference>
<comment type="caution">
    <text evidence="2">The sequence shown here is derived from an EMBL/GenBank/DDBJ whole genome shotgun (WGS) entry which is preliminary data.</text>
</comment>
<protein>
    <recommendedName>
        <fullName evidence="4">AAA+ ATPase domain-containing protein</fullName>
    </recommendedName>
</protein>
<dbReference type="Proteomes" id="UP000441333">
    <property type="component" value="Unassembled WGS sequence"/>
</dbReference>
<evidence type="ECO:0000256" key="1">
    <source>
        <dbReference type="SAM" id="Coils"/>
    </source>
</evidence>
<keyword evidence="1" id="KW-0175">Coiled coil</keyword>
<feature type="coiled-coil region" evidence="1">
    <location>
        <begin position="425"/>
        <end position="538"/>
    </location>
</feature>
<sequence>MGFLSENGIEIEHRPTTKLNELEYFILLKEFKKDAFKRMATKDVMGELIKSRKLNQLEKEKHKLLKKGAVLEEHTKNQVVELNKAQNKKMINYEEQIINDYKALIVSSGNDSGNPDKGYPKPQCVFVNEYEVIRLNKTLRDEYFPNSGHLIALTNYTRDIKERFESTEFFKLKYQNSKNFFAEDYYSVKYEVVSQSVEKLSLLIDKNIDVVLAKGELELPYKYHSSVYVKTNSKIYGPIAIVDVTEEDVLLEDEMTYKYKVQSLLTSSLGLDKDYEDVIHVFEESGVEKYIINNSYGKNDSEEFYITNTVELLKNIDPIELILNETLDTTIKIIEEKHLPEKENDVVVADLNEANKIRFEKYLESKAKSDKWLSFLENKILSKYLKTNEGKQFVENYVENHREQIIESKIKELNNVAEEKVKEGISNLELEKENIIDSINASKKEKGNLELEIKKLSNERESIILKSDDLEKLINEIESKTKELDLLNDYEAIYNSVEEKEAREKELDIIINNAQNKLKNFEHQEKEIKTELAKTSEDLIIKRIGEIQPYFELMNGSYTKHKENGDIFPLELNGVVFKDSETSLSKLIEDLDNFLQANGRRYRQEEILNIITLYFQNFLVIFSGLPGIGKTSLCNLISQFFTPKKCFLELAVSKGWNSRKVLLGYNNPINNIYQFDEFGFVKTLIKYNKLNPNVPLNILLDEANLSPIEYYWSDFISIYDKSSLERSIKLELKGYEELNVPNNLRFMATINNDHTTERLSPRLIDRAPIITLDSDNLRVFDTPNSVDYTLEGYYDFSEIEKLMNPLVYSLLSKEEEILKEIFKILKDEGAIVISLRKVNSIKKYCSVSRELMLKYTSNQYSHIDYAITQFVLPQLHGQGKAFESMLNELIEVFKKYQLSKSSKTIKKIKEKGAGFQVFSFFN</sequence>
<dbReference type="InterPro" id="IPR027417">
    <property type="entry name" value="P-loop_NTPase"/>
</dbReference>
<dbReference type="EMBL" id="WAAT01000038">
    <property type="protein sequence ID" value="KAB1068274.1"/>
    <property type="molecule type" value="Genomic_DNA"/>
</dbReference>
<name>A0A6N6MFZ2_9FLAO</name>
<dbReference type="RefSeq" id="WP_150938312.1">
    <property type="nucleotide sequence ID" value="NZ_WAAT01000038.1"/>
</dbReference>
<accession>A0A6N6MFZ2</accession>
<dbReference type="Gene3D" id="3.40.50.300">
    <property type="entry name" value="P-loop containing nucleotide triphosphate hydrolases"/>
    <property type="match status" value="1"/>
</dbReference>
<evidence type="ECO:0008006" key="4">
    <source>
        <dbReference type="Google" id="ProtNLM"/>
    </source>
</evidence>
<dbReference type="AlphaFoldDB" id="A0A6N6MFZ2"/>
<reference evidence="2 3" key="1">
    <citation type="submission" date="2019-09" db="EMBL/GenBank/DDBJ databases">
        <authorList>
            <person name="Cao W.R."/>
        </authorList>
    </citation>
    <scope>NUCLEOTIDE SEQUENCE [LARGE SCALE GENOMIC DNA]</scope>
    <source>
        <strain evidence="2 3">B1N29</strain>
    </source>
</reference>
<organism evidence="2 3">
    <name type="scientific">Pseudotamlana haliotis</name>
    <dbReference type="NCBI Taxonomy" id="2614804"/>
    <lineage>
        <taxon>Bacteria</taxon>
        <taxon>Pseudomonadati</taxon>
        <taxon>Bacteroidota</taxon>
        <taxon>Flavobacteriia</taxon>
        <taxon>Flavobacteriales</taxon>
        <taxon>Flavobacteriaceae</taxon>
        <taxon>Pseudotamlana</taxon>
    </lineage>
</organism>
<evidence type="ECO:0000313" key="3">
    <source>
        <dbReference type="Proteomes" id="UP000441333"/>
    </source>
</evidence>
<evidence type="ECO:0000313" key="2">
    <source>
        <dbReference type="EMBL" id="KAB1068274.1"/>
    </source>
</evidence>
<keyword evidence="3" id="KW-1185">Reference proteome</keyword>
<gene>
    <name evidence="2" type="ORF">F6U93_07220</name>
</gene>
<proteinExistence type="predicted"/>